<sequence length="107" mass="12911">MDKYLQNKWPVGKRKLQLQRIEVKYTQEQMRITGYEYINQVMKMGFLQQSRIQPKVTLKYTMKIDHPFYKPTNKLNIYIEMFLTVFGRKSRKSQGQFLNAKINPKGM</sequence>
<name>A0A8S1RNP5_9CILI</name>
<proteinExistence type="predicted"/>
<dbReference type="AlphaFoldDB" id="A0A8S1RNP5"/>
<protein>
    <submittedName>
        <fullName evidence="1">Uncharacterized protein</fullName>
    </submittedName>
</protein>
<keyword evidence="2" id="KW-1185">Reference proteome</keyword>
<evidence type="ECO:0000313" key="1">
    <source>
        <dbReference type="EMBL" id="CAD8129047.1"/>
    </source>
</evidence>
<comment type="caution">
    <text evidence="1">The sequence shown here is derived from an EMBL/GenBank/DDBJ whole genome shotgun (WGS) entry which is preliminary data.</text>
</comment>
<reference evidence="1" key="1">
    <citation type="submission" date="2021-01" db="EMBL/GenBank/DDBJ databases">
        <authorList>
            <consortium name="Genoscope - CEA"/>
            <person name="William W."/>
        </authorList>
    </citation>
    <scope>NUCLEOTIDE SEQUENCE</scope>
</reference>
<organism evidence="1 2">
    <name type="scientific">Paramecium sonneborni</name>
    <dbReference type="NCBI Taxonomy" id="65129"/>
    <lineage>
        <taxon>Eukaryota</taxon>
        <taxon>Sar</taxon>
        <taxon>Alveolata</taxon>
        <taxon>Ciliophora</taxon>
        <taxon>Intramacronucleata</taxon>
        <taxon>Oligohymenophorea</taxon>
        <taxon>Peniculida</taxon>
        <taxon>Parameciidae</taxon>
        <taxon>Paramecium</taxon>
    </lineage>
</organism>
<gene>
    <name evidence="1" type="ORF">PSON_ATCC_30995.1.T2050017</name>
</gene>
<dbReference type="EMBL" id="CAJJDN010000205">
    <property type="protein sequence ID" value="CAD8129047.1"/>
    <property type="molecule type" value="Genomic_DNA"/>
</dbReference>
<accession>A0A8S1RNP5</accession>
<dbReference type="Proteomes" id="UP000692954">
    <property type="component" value="Unassembled WGS sequence"/>
</dbReference>
<evidence type="ECO:0000313" key="2">
    <source>
        <dbReference type="Proteomes" id="UP000692954"/>
    </source>
</evidence>